<organism evidence="2 3">
    <name type="scientific">Undibacterium pigrum</name>
    <dbReference type="NCBI Taxonomy" id="401470"/>
    <lineage>
        <taxon>Bacteria</taxon>
        <taxon>Pseudomonadati</taxon>
        <taxon>Pseudomonadota</taxon>
        <taxon>Betaproteobacteria</taxon>
        <taxon>Burkholderiales</taxon>
        <taxon>Oxalobacteraceae</taxon>
        <taxon>Undibacterium</taxon>
    </lineage>
</organism>
<evidence type="ECO:0000313" key="3">
    <source>
        <dbReference type="Proteomes" id="UP000247792"/>
    </source>
</evidence>
<accession>A0A318IS71</accession>
<proteinExistence type="predicted"/>
<dbReference type="Proteomes" id="UP000247792">
    <property type="component" value="Unassembled WGS sequence"/>
</dbReference>
<dbReference type="Pfam" id="PF14082">
    <property type="entry name" value="SduA_C"/>
    <property type="match status" value="1"/>
</dbReference>
<dbReference type="AlphaFoldDB" id="A0A318IS71"/>
<feature type="domain" description="Shedu protein SduA C-terminal" evidence="1">
    <location>
        <begin position="378"/>
        <end position="517"/>
    </location>
</feature>
<sequence>MSNSHFAEPIPVLAKLRLMLLKTLNVQDGGGDFSVKRGLLDLYRRNPTQGKMTHGIFSVNEDWVLGESNLPALETALTSLDDLERWPLPDFSFCSVIWEGKPCGVLVEKDELKGGGLLFVATLFFISDEEMKISRAEFRAAKSQPEPFASLMTITDWMRYSISEVGNEPIASFLFRCIAGLHSCQFRRMKASDLKKADVSLIAPPRENDFLLNLCKNAYAGKVVCTRAIVPMELIIPDDMEHALEFPLDEVKRFMPAHIDNGQAVTELLLYQSDGKFIMGDDYVGYLTYKALLFKKVPAVILGDFSSTEVEILERGGSELIPPIMVTKGLTESRSRGSDNMQKLQERLASLGPSKPTIAGEFSRIYLEFCHLLRRRRKREADIHNFLKRYPVMIDGHAAKVHSEVRVGNYRADLIFQYEQSDKRILLIELEMDNVPIFTKKNRLREGFDHASQQIEDWIQAIRTNAPQMPEWLKGEYVVEGMVVIGRSAKLTDTQKKTLFTINSNRLVKVITYDDLLERFGRLIGSFDQVEI</sequence>
<dbReference type="EMBL" id="QJKB01000018">
    <property type="protein sequence ID" value="PXX37211.1"/>
    <property type="molecule type" value="Genomic_DNA"/>
</dbReference>
<reference evidence="2 3" key="1">
    <citation type="submission" date="2018-05" db="EMBL/GenBank/DDBJ databases">
        <title>Genomic Encyclopedia of Type Strains, Phase IV (KMG-IV): sequencing the most valuable type-strain genomes for metagenomic binning, comparative biology and taxonomic classification.</title>
        <authorList>
            <person name="Goeker M."/>
        </authorList>
    </citation>
    <scope>NUCLEOTIDE SEQUENCE [LARGE SCALE GENOMIC DNA]</scope>
    <source>
        <strain evidence="2 3">DSM 19792</strain>
    </source>
</reference>
<dbReference type="InterPro" id="IPR025359">
    <property type="entry name" value="SduA_C"/>
</dbReference>
<dbReference type="OrthoDB" id="7065307at2"/>
<protein>
    <submittedName>
        <fullName evidence="2">Uncharacterized protein DUF4263</fullName>
    </submittedName>
</protein>
<evidence type="ECO:0000313" key="2">
    <source>
        <dbReference type="EMBL" id="PXX37211.1"/>
    </source>
</evidence>
<comment type="caution">
    <text evidence="2">The sequence shown here is derived from an EMBL/GenBank/DDBJ whole genome shotgun (WGS) entry which is preliminary data.</text>
</comment>
<gene>
    <name evidence="2" type="ORF">DFR42_11832</name>
</gene>
<dbReference type="RefSeq" id="WP_110258114.1">
    <property type="nucleotide sequence ID" value="NZ_QJKB01000018.1"/>
</dbReference>
<name>A0A318IS71_9BURK</name>
<keyword evidence="3" id="KW-1185">Reference proteome</keyword>
<evidence type="ECO:0000259" key="1">
    <source>
        <dbReference type="Pfam" id="PF14082"/>
    </source>
</evidence>